<reference evidence="2 3" key="1">
    <citation type="submission" date="2016-02" db="EMBL/GenBank/DDBJ databases">
        <title>Genome analysis of coral dinoflagellate symbionts highlights evolutionary adaptations to a symbiotic lifestyle.</title>
        <authorList>
            <person name="Aranda M."/>
            <person name="Li Y."/>
            <person name="Liew Y.J."/>
            <person name="Baumgarten S."/>
            <person name="Simakov O."/>
            <person name="Wilson M."/>
            <person name="Piel J."/>
            <person name="Ashoor H."/>
            <person name="Bougouffa S."/>
            <person name="Bajic V.B."/>
            <person name="Ryu T."/>
            <person name="Ravasi T."/>
            <person name="Bayer T."/>
            <person name="Micklem G."/>
            <person name="Kim H."/>
            <person name="Bhak J."/>
            <person name="Lajeunesse T.C."/>
            <person name="Voolstra C.R."/>
        </authorList>
    </citation>
    <scope>NUCLEOTIDE SEQUENCE [LARGE SCALE GENOMIC DNA]</scope>
    <source>
        <strain evidence="2 3">CCMP2467</strain>
    </source>
</reference>
<evidence type="ECO:0000313" key="2">
    <source>
        <dbReference type="EMBL" id="OLP74844.1"/>
    </source>
</evidence>
<dbReference type="Proteomes" id="UP000186817">
    <property type="component" value="Unassembled WGS sequence"/>
</dbReference>
<feature type="non-terminal residue" evidence="2">
    <location>
        <position position="57"/>
    </location>
</feature>
<name>A0A1Q9BW27_SYMMI</name>
<evidence type="ECO:0000256" key="1">
    <source>
        <dbReference type="SAM" id="MobiDB-lite"/>
    </source>
</evidence>
<organism evidence="2 3">
    <name type="scientific">Symbiodinium microadriaticum</name>
    <name type="common">Dinoflagellate</name>
    <name type="synonym">Zooxanthella microadriatica</name>
    <dbReference type="NCBI Taxonomy" id="2951"/>
    <lineage>
        <taxon>Eukaryota</taxon>
        <taxon>Sar</taxon>
        <taxon>Alveolata</taxon>
        <taxon>Dinophyceae</taxon>
        <taxon>Suessiales</taxon>
        <taxon>Symbiodiniaceae</taxon>
        <taxon>Symbiodinium</taxon>
    </lineage>
</organism>
<protein>
    <submittedName>
        <fullName evidence="2">Uncharacterized protein</fullName>
    </submittedName>
</protein>
<feature type="compositionally biased region" description="Basic and acidic residues" evidence="1">
    <location>
        <begin position="1"/>
        <end position="10"/>
    </location>
</feature>
<keyword evidence="3" id="KW-1185">Reference proteome</keyword>
<dbReference type="EMBL" id="LSRX01003139">
    <property type="protein sequence ID" value="OLP74844.1"/>
    <property type="molecule type" value="Genomic_DNA"/>
</dbReference>
<sequence>MSDVSKRSSEYPKLMEPSKQLRNKRTAPPDSLNCLVEGHQHGLYHGHQCRGNCQLRQ</sequence>
<comment type="caution">
    <text evidence="2">The sequence shown here is derived from an EMBL/GenBank/DDBJ whole genome shotgun (WGS) entry which is preliminary data.</text>
</comment>
<accession>A0A1Q9BW27</accession>
<proteinExistence type="predicted"/>
<gene>
    <name evidence="2" type="ORF">AK812_SmicGene45506</name>
</gene>
<feature type="region of interest" description="Disordered" evidence="1">
    <location>
        <begin position="1"/>
        <end position="30"/>
    </location>
</feature>
<dbReference type="AlphaFoldDB" id="A0A1Q9BW27"/>
<evidence type="ECO:0000313" key="3">
    <source>
        <dbReference type="Proteomes" id="UP000186817"/>
    </source>
</evidence>